<feature type="region of interest" description="Disordered" evidence="1">
    <location>
        <begin position="881"/>
        <end position="926"/>
    </location>
</feature>
<feature type="region of interest" description="Disordered" evidence="1">
    <location>
        <begin position="773"/>
        <end position="822"/>
    </location>
</feature>
<feature type="compositionally biased region" description="Low complexity" evidence="1">
    <location>
        <begin position="773"/>
        <end position="793"/>
    </location>
</feature>
<dbReference type="Proteomes" id="UP001140094">
    <property type="component" value="Unassembled WGS sequence"/>
</dbReference>
<feature type="region of interest" description="Disordered" evidence="1">
    <location>
        <begin position="1241"/>
        <end position="1282"/>
    </location>
</feature>
<sequence length="1282" mass="143013">MSSLTHLESERLGGHGVAHTFARDNRTELPRWGIHGSEPSSPVVSHADHAAIDSIGATNYRLPHTVSITSMPVFDNYTLSDAIPAVHAEERYVPCIVLRVYGVDKPRKEMTQGLVQQIRERITVNVTMPEMSNMLLRRVALNDHDMSFLFPDCDPEPTILYLPMPRFVHNLDRLLQHLRQAFGEIVPPFPSSDLLAKAIRRTFAHMRKSHDQEGEEKDDRVAIGDRVPKKLRDDLARLLEGWEYDRQTPRRVPVEKMTFLYNFFTKSGQPPREMADIGVGVGIVAALPLSAERVISKGIWERMPPMGESMPASQLNAAAMGPASRSDMLMQTFDDALMISTSTARRASLAPYQRHVGSFSNASASAAAAGAAAVASSTEQASALNHPNDGSISPPQRREYLMQRRTSYTPMSDRVQQLSSPSTATTSPVAPGFGEGSSFATNNSSAAVHGGADASAAPDPLPVSEVAALFNEYLRQFKEARSHLRLEHSDYDNLPELMHNQVEEFAGEPVLAITLWSNASLRMDRLSAYVSQVYWNALGDYVSEQVLYPILSSGWGHSPDPEIRLPDPYKDLDSCIDYPNISRSSLLPRDIVVKLNALAESAGGDSASHNQAHMALLRTRAIQLPKAPSTFTENSKRQVHAMEIARQMARYWGLEKTVESLRYHRQRLPRVTGISHWFSEELRGVLESMCPSMHPALFRLLENPLVLDEDEHHIGPAPKSLFPAFTLRKPTQRDSNGIVYDVSSLPKALKGTRQSFCIMCTLPLDETLSESQSQLQLQSQQQQQQHSQPQSQSRFGMSTSSSRIERTSPTTTNAPSFGAGTQNRRLELLMKRPGESGYQRPSARLAAGSTAAPAQAQLHGLGLHGWNPSDIHGRNRQRYNSQRYVHNKSGDRAQTTSRSRRLPLIAEHGSSSAKKQPSPSDYKPVADPETLVLNAEEITHYSTQGKTAQGSTIAWIIVWLVGGELEMVGYNIAQRLWNSVCDQIKQRLERESRRKQLLGMFASHISGIFPGYDRKARHKGITSTWLDRDVTRDLINKYAPLKQLMSDDQIHYFNIERQISPDYRRRLGLYEGSEELAKLVNNPPVAGMTLNDSKTELVLRQLQPEHLRWARKLTFADYTQPYVDTHHPDTLFRIGSRLMRAYQGRITQVLRYDELMRIAERWRQLAAFNGMGNNAIHVPRKLITGSYASDIHMSSSEDHRLYSRSLSTQATGISSMSHGVVDNTTTGLAAAVATASPVQAPYRGDQDSIASSRYLQRVKSRSKGKEPEYAAQSLPKVESSPA</sequence>
<feature type="compositionally biased region" description="Polar residues" evidence="1">
    <location>
        <begin position="794"/>
        <end position="822"/>
    </location>
</feature>
<feature type="region of interest" description="Disordered" evidence="1">
    <location>
        <begin position="834"/>
        <end position="853"/>
    </location>
</feature>
<accession>A0A9W8HSL4</accession>
<comment type="caution">
    <text evidence="2">The sequence shown here is derived from an EMBL/GenBank/DDBJ whole genome shotgun (WGS) entry which is preliminary data.</text>
</comment>
<feature type="non-terminal residue" evidence="2">
    <location>
        <position position="1282"/>
    </location>
</feature>
<evidence type="ECO:0000256" key="1">
    <source>
        <dbReference type="SAM" id="MobiDB-lite"/>
    </source>
</evidence>
<name>A0A9W8HSL4_9FUNG</name>
<organism evidence="2 3">
    <name type="scientific">Coemansia guatemalensis</name>
    <dbReference type="NCBI Taxonomy" id="2761395"/>
    <lineage>
        <taxon>Eukaryota</taxon>
        <taxon>Fungi</taxon>
        <taxon>Fungi incertae sedis</taxon>
        <taxon>Zoopagomycota</taxon>
        <taxon>Kickxellomycotina</taxon>
        <taxon>Kickxellomycetes</taxon>
        <taxon>Kickxellales</taxon>
        <taxon>Kickxellaceae</taxon>
        <taxon>Coemansia</taxon>
    </lineage>
</organism>
<feature type="compositionally biased region" description="Low complexity" evidence="1">
    <location>
        <begin position="419"/>
        <end position="431"/>
    </location>
</feature>
<protein>
    <submittedName>
        <fullName evidence="2">Uncharacterized protein</fullName>
    </submittedName>
</protein>
<feature type="compositionally biased region" description="Polar residues" evidence="1">
    <location>
        <begin position="909"/>
        <end position="919"/>
    </location>
</feature>
<dbReference type="EMBL" id="JANBUO010001404">
    <property type="protein sequence ID" value="KAJ2798413.1"/>
    <property type="molecule type" value="Genomic_DNA"/>
</dbReference>
<gene>
    <name evidence="2" type="ORF">H4R20_004832</name>
</gene>
<proteinExistence type="predicted"/>
<evidence type="ECO:0000313" key="3">
    <source>
        <dbReference type="Proteomes" id="UP001140094"/>
    </source>
</evidence>
<reference evidence="2" key="1">
    <citation type="submission" date="2022-07" db="EMBL/GenBank/DDBJ databases">
        <title>Phylogenomic reconstructions and comparative analyses of Kickxellomycotina fungi.</title>
        <authorList>
            <person name="Reynolds N.K."/>
            <person name="Stajich J.E."/>
            <person name="Barry K."/>
            <person name="Grigoriev I.V."/>
            <person name="Crous P."/>
            <person name="Smith M.E."/>
        </authorList>
    </citation>
    <scope>NUCLEOTIDE SEQUENCE</scope>
    <source>
        <strain evidence="2">NRRL 1565</strain>
    </source>
</reference>
<dbReference type="OrthoDB" id="43547at2759"/>
<feature type="compositionally biased region" description="Polar residues" evidence="1">
    <location>
        <begin position="409"/>
        <end position="418"/>
    </location>
</feature>
<feature type="region of interest" description="Disordered" evidence="1">
    <location>
        <begin position="409"/>
        <end position="438"/>
    </location>
</feature>
<evidence type="ECO:0000313" key="2">
    <source>
        <dbReference type="EMBL" id="KAJ2798413.1"/>
    </source>
</evidence>
<keyword evidence="3" id="KW-1185">Reference proteome</keyword>